<reference evidence="9" key="1">
    <citation type="journal article" date="2014" name="Int. J. Syst. Evol. Microbiol.">
        <title>Complete genome sequence of Corynebacterium casei LMG S-19264T (=DSM 44701T), isolated from a smear-ripened cheese.</title>
        <authorList>
            <consortium name="US DOE Joint Genome Institute (JGI-PGF)"/>
            <person name="Walter F."/>
            <person name="Albersmeier A."/>
            <person name="Kalinowski J."/>
            <person name="Ruckert C."/>
        </authorList>
    </citation>
    <scope>NUCLEOTIDE SEQUENCE</scope>
    <source>
        <strain evidence="9">VKM B-1606</strain>
    </source>
</reference>
<dbReference type="RefSeq" id="WP_204950631.1">
    <property type="nucleotide sequence ID" value="NZ_BSFF01000003.1"/>
</dbReference>
<feature type="transmembrane region" description="Helical" evidence="7">
    <location>
        <begin position="166"/>
        <end position="188"/>
    </location>
</feature>
<dbReference type="EMBL" id="BSFF01000003">
    <property type="protein sequence ID" value="GLK56421.1"/>
    <property type="molecule type" value="Genomic_DNA"/>
</dbReference>
<keyword evidence="6 7" id="KW-0472">Membrane</keyword>
<evidence type="ECO:0000256" key="7">
    <source>
        <dbReference type="RuleBase" id="RU363032"/>
    </source>
</evidence>
<organism evidence="9 12">
    <name type="scientific">Methylopila capsulata</name>
    <dbReference type="NCBI Taxonomy" id="61654"/>
    <lineage>
        <taxon>Bacteria</taxon>
        <taxon>Pseudomonadati</taxon>
        <taxon>Pseudomonadota</taxon>
        <taxon>Alphaproteobacteria</taxon>
        <taxon>Hyphomicrobiales</taxon>
        <taxon>Methylopilaceae</taxon>
        <taxon>Methylopila</taxon>
    </lineage>
</organism>
<evidence type="ECO:0000256" key="3">
    <source>
        <dbReference type="ARBA" id="ARBA00022475"/>
    </source>
</evidence>
<dbReference type="Proteomes" id="UP000758856">
    <property type="component" value="Unassembled WGS sequence"/>
</dbReference>
<feature type="transmembrane region" description="Helical" evidence="7">
    <location>
        <begin position="526"/>
        <end position="553"/>
    </location>
</feature>
<comment type="subcellular location">
    <subcellularLocation>
        <location evidence="1 7">Cell membrane</location>
        <topology evidence="1 7">Multi-pass membrane protein</topology>
    </subcellularLocation>
</comment>
<dbReference type="Pfam" id="PF00528">
    <property type="entry name" value="BPD_transp_1"/>
    <property type="match status" value="2"/>
</dbReference>
<dbReference type="GO" id="GO:0043190">
    <property type="term" value="C:ATP-binding cassette (ABC) transporter complex"/>
    <property type="evidence" value="ECO:0007669"/>
    <property type="project" value="TreeGrafter"/>
</dbReference>
<dbReference type="GO" id="GO:0005275">
    <property type="term" value="F:amine transmembrane transporter activity"/>
    <property type="evidence" value="ECO:0007669"/>
    <property type="project" value="TreeGrafter"/>
</dbReference>
<evidence type="ECO:0000313" key="10">
    <source>
        <dbReference type="EMBL" id="MBM7852215.1"/>
    </source>
</evidence>
<accession>A0A9W6IWK1</accession>
<comment type="caution">
    <text evidence="9">The sequence shown here is derived from an EMBL/GenBank/DDBJ whole genome shotgun (WGS) entry which is preliminary data.</text>
</comment>
<feature type="transmembrane region" description="Helical" evidence="7">
    <location>
        <begin position="19"/>
        <end position="38"/>
    </location>
</feature>
<keyword evidence="11" id="KW-1185">Reference proteome</keyword>
<feature type="transmembrane region" description="Helical" evidence="7">
    <location>
        <begin position="90"/>
        <end position="111"/>
    </location>
</feature>
<evidence type="ECO:0000313" key="9">
    <source>
        <dbReference type="EMBL" id="GLK56421.1"/>
    </source>
</evidence>
<dbReference type="PANTHER" id="PTHR47737">
    <property type="entry name" value="GLYCINE BETAINE/PROLINE BETAINE TRANSPORT SYSTEM PERMEASE PROTEIN PROW"/>
    <property type="match status" value="1"/>
</dbReference>
<reference evidence="10 11" key="2">
    <citation type="submission" date="2021-01" db="EMBL/GenBank/DDBJ databases">
        <title>Genomic Encyclopedia of Type Strains, Phase IV (KMG-IV): sequencing the most valuable type-strain genomes for metagenomic binning, comparative biology and taxonomic classification.</title>
        <authorList>
            <person name="Goeker M."/>
        </authorList>
    </citation>
    <scope>NUCLEOTIDE SEQUENCE [LARGE SCALE GENOMIC DNA]</scope>
    <source>
        <strain evidence="10 11">DSM 6130</strain>
    </source>
</reference>
<feature type="transmembrane region" description="Helical" evidence="7">
    <location>
        <begin position="483"/>
        <end position="506"/>
    </location>
</feature>
<evidence type="ECO:0000256" key="2">
    <source>
        <dbReference type="ARBA" id="ARBA00022448"/>
    </source>
</evidence>
<evidence type="ECO:0000256" key="5">
    <source>
        <dbReference type="ARBA" id="ARBA00022989"/>
    </source>
</evidence>
<dbReference type="AlphaFoldDB" id="A0A9W6IWK1"/>
<reference evidence="9" key="3">
    <citation type="submission" date="2023-01" db="EMBL/GenBank/DDBJ databases">
        <authorList>
            <person name="Sun Q."/>
            <person name="Evtushenko L."/>
        </authorList>
    </citation>
    <scope>NUCLEOTIDE SEQUENCE</scope>
    <source>
        <strain evidence="9">VKM B-1606</strain>
    </source>
</reference>
<feature type="transmembrane region" description="Helical" evidence="7">
    <location>
        <begin position="288"/>
        <end position="309"/>
    </location>
</feature>
<dbReference type="GO" id="GO:0015871">
    <property type="term" value="P:choline transport"/>
    <property type="evidence" value="ECO:0007669"/>
    <property type="project" value="TreeGrafter"/>
</dbReference>
<feature type="domain" description="ABC transmembrane type-1" evidence="8">
    <location>
        <begin position="158"/>
        <end position="341"/>
    </location>
</feature>
<keyword evidence="5 7" id="KW-1133">Transmembrane helix</keyword>
<name>A0A9W6IWK1_9HYPH</name>
<feature type="transmembrane region" description="Helical" evidence="7">
    <location>
        <begin position="58"/>
        <end position="78"/>
    </location>
</feature>
<keyword evidence="3" id="KW-1003">Cell membrane</keyword>
<feature type="transmembrane region" description="Helical" evidence="7">
    <location>
        <begin position="142"/>
        <end position="160"/>
    </location>
</feature>
<protein>
    <submittedName>
        <fullName evidence="9">ABC transporter permease</fullName>
    </submittedName>
    <submittedName>
        <fullName evidence="10">Glycine betaine/proline transport system permease protein</fullName>
    </submittedName>
</protein>
<gene>
    <name evidence="9" type="ORF">GCM10008170_24400</name>
    <name evidence="10" type="ORF">JOD31_002457</name>
</gene>
<dbReference type="SUPFAM" id="SSF161098">
    <property type="entry name" value="MetI-like"/>
    <property type="match status" value="2"/>
</dbReference>
<dbReference type="GO" id="GO:0015226">
    <property type="term" value="F:carnitine transmembrane transporter activity"/>
    <property type="evidence" value="ECO:0007669"/>
    <property type="project" value="TreeGrafter"/>
</dbReference>
<comment type="similarity">
    <text evidence="7">Belongs to the binding-protein-dependent transport system permease family.</text>
</comment>
<proteinExistence type="inferred from homology"/>
<evidence type="ECO:0000259" key="8">
    <source>
        <dbReference type="PROSITE" id="PS50928"/>
    </source>
</evidence>
<dbReference type="InterPro" id="IPR000515">
    <property type="entry name" value="MetI-like"/>
</dbReference>
<feature type="transmembrane region" description="Helical" evidence="7">
    <location>
        <begin position="117"/>
        <end position="135"/>
    </location>
</feature>
<dbReference type="EMBL" id="JAFBCY010000003">
    <property type="protein sequence ID" value="MBM7852215.1"/>
    <property type="molecule type" value="Genomic_DNA"/>
</dbReference>
<dbReference type="GO" id="GO:0031460">
    <property type="term" value="P:glycine betaine transport"/>
    <property type="evidence" value="ECO:0007669"/>
    <property type="project" value="TreeGrafter"/>
</dbReference>
<keyword evidence="2 7" id="KW-0813">Transport</keyword>
<feature type="transmembrane region" description="Helical" evidence="7">
    <location>
        <begin position="598"/>
        <end position="620"/>
    </location>
</feature>
<keyword evidence="4 7" id="KW-0812">Transmembrane</keyword>
<evidence type="ECO:0000313" key="12">
    <source>
        <dbReference type="Proteomes" id="UP001143400"/>
    </source>
</evidence>
<dbReference type="PANTHER" id="PTHR47737:SF1">
    <property type="entry name" value="GLYCINE BETAINE_PROLINE BETAINE TRANSPORT SYSTEM PERMEASE PROTEIN PROW"/>
    <property type="match status" value="1"/>
</dbReference>
<feature type="domain" description="ABC transmembrane type-1" evidence="8">
    <location>
        <begin position="479"/>
        <end position="658"/>
    </location>
</feature>
<feature type="transmembrane region" description="Helical" evidence="7">
    <location>
        <begin position="364"/>
        <end position="384"/>
    </location>
</feature>
<feature type="transmembrane region" description="Helical" evidence="7">
    <location>
        <begin position="209"/>
        <end position="236"/>
    </location>
</feature>
<sequence length="673" mass="71102">MSVAAATHPAPAPRAGVPLLRFAVPLALVLVTAVLVSLPTSALPAWAWKYPLAWQAPLPAWISAFMKWLMETASLGLFTVRDLTRGVASALDAVLFAAKAVLATGVVQGAGASATTIAPPIPWFAMILASSAAAYAVGGRRLAFGMAAGLLYLAVFGQWASAMITLASVLVASVIGAASGLLIGLACVRWRTLERLMSPLLDMAQTMPVFAYLLPMLILFGFGPASAMVATVIYALPPMVRVTIVAIRAVPVEIRELGIMSGCTRRQITWKMLVPSALPALMVGVNQVIMLSLNVVIIASMIGAGGLGWDVLAALRRLDIGGGLEAGLAITVLAVLLDRFAQGMAQRAERVAKEDGAGAGGRRLAVRAALVAALGLWIAAAVWPEIALYPNGWKLSTAPYWSQLVSWINVNFFSVLDAIRTAALVNVLTPVKRFMLALPWPWVVALVTLAGWRLGGLRLALTTGAMTLFLAVVGLWQTSMLTVYLCGVAVVISLAIGVPIGVAAANRPRLWRVVEAVIDTLQTLPAFIYLIPIVMLFRVGDFTALIAIVLYAVAPAIRYTAHGVRRVPVALIEAGQMTGCSRRQLLTRIRLPLAAPDILLGLNQTIMLALSMLVITALVGTRDLGQETYMALSKADVGRGLVAGVCVAFIGMVADRLISAAAERLRRRTGLAA</sequence>
<feature type="transmembrane region" description="Helical" evidence="7">
    <location>
        <begin position="458"/>
        <end position="476"/>
    </location>
</feature>
<feature type="transmembrane region" description="Helical" evidence="7">
    <location>
        <begin position="640"/>
        <end position="658"/>
    </location>
</feature>
<dbReference type="Proteomes" id="UP001143400">
    <property type="component" value="Unassembled WGS sequence"/>
</dbReference>
<dbReference type="InterPro" id="IPR035906">
    <property type="entry name" value="MetI-like_sf"/>
</dbReference>
<evidence type="ECO:0000256" key="1">
    <source>
        <dbReference type="ARBA" id="ARBA00004651"/>
    </source>
</evidence>
<dbReference type="CDD" id="cd06261">
    <property type="entry name" value="TM_PBP2"/>
    <property type="match status" value="2"/>
</dbReference>
<dbReference type="PROSITE" id="PS50928">
    <property type="entry name" value="ABC_TM1"/>
    <property type="match status" value="2"/>
</dbReference>
<evidence type="ECO:0000256" key="4">
    <source>
        <dbReference type="ARBA" id="ARBA00022692"/>
    </source>
</evidence>
<dbReference type="Gene3D" id="1.10.3720.10">
    <property type="entry name" value="MetI-like"/>
    <property type="match status" value="2"/>
</dbReference>
<feature type="transmembrane region" description="Helical" evidence="7">
    <location>
        <begin position="404"/>
        <end position="427"/>
    </location>
</feature>
<evidence type="ECO:0000313" key="11">
    <source>
        <dbReference type="Proteomes" id="UP000758856"/>
    </source>
</evidence>
<evidence type="ECO:0000256" key="6">
    <source>
        <dbReference type="ARBA" id="ARBA00023136"/>
    </source>
</evidence>